<dbReference type="GeneID" id="28986782"/>
<dbReference type="EMBL" id="KQ087208">
    <property type="protein sequence ID" value="KLT42160.1"/>
    <property type="molecule type" value="Genomic_DNA"/>
</dbReference>
<organism evidence="2 3">
    <name type="scientific">Cutaneotrichosporon oleaginosum</name>
    <dbReference type="NCBI Taxonomy" id="879819"/>
    <lineage>
        <taxon>Eukaryota</taxon>
        <taxon>Fungi</taxon>
        <taxon>Dikarya</taxon>
        <taxon>Basidiomycota</taxon>
        <taxon>Agaricomycotina</taxon>
        <taxon>Tremellomycetes</taxon>
        <taxon>Trichosporonales</taxon>
        <taxon>Trichosporonaceae</taxon>
        <taxon>Cutaneotrichosporon</taxon>
    </lineage>
</organism>
<feature type="chain" id="PRO_5011977606" evidence="1">
    <location>
        <begin position="16"/>
        <end position="442"/>
    </location>
</feature>
<protein>
    <submittedName>
        <fullName evidence="2">Uncharacterized protein</fullName>
    </submittedName>
</protein>
<dbReference type="InterPro" id="IPR022441">
    <property type="entry name" value="Para_beta_helix_rpt-2"/>
</dbReference>
<dbReference type="InterPro" id="IPR006626">
    <property type="entry name" value="PbH1"/>
</dbReference>
<dbReference type="Gene3D" id="2.160.20.10">
    <property type="entry name" value="Single-stranded right-handed beta-helix, Pectin lyase-like"/>
    <property type="match status" value="1"/>
</dbReference>
<dbReference type="Proteomes" id="UP000053611">
    <property type="component" value="Unassembled WGS sequence"/>
</dbReference>
<evidence type="ECO:0000313" key="3">
    <source>
        <dbReference type="Proteomes" id="UP000053611"/>
    </source>
</evidence>
<dbReference type="RefSeq" id="XP_018278651.1">
    <property type="nucleotide sequence ID" value="XM_018426179.1"/>
</dbReference>
<dbReference type="AlphaFoldDB" id="A0A0J0XM22"/>
<dbReference type="InterPro" id="IPR012334">
    <property type="entry name" value="Pectin_lyas_fold"/>
</dbReference>
<accession>A0A0J0XM22</accession>
<dbReference type="InterPro" id="IPR011050">
    <property type="entry name" value="Pectin_lyase_fold/virulence"/>
</dbReference>
<dbReference type="SUPFAM" id="SSF51126">
    <property type="entry name" value="Pectin lyase-like"/>
    <property type="match status" value="1"/>
</dbReference>
<evidence type="ECO:0000256" key="1">
    <source>
        <dbReference type="SAM" id="SignalP"/>
    </source>
</evidence>
<dbReference type="NCBIfam" id="TIGR03804">
    <property type="entry name" value="para_beta_helix"/>
    <property type="match status" value="1"/>
</dbReference>
<dbReference type="OrthoDB" id="2587928at2759"/>
<sequence>MLINAALLLAPLTLAAPAPVPDALPEHDHFVPLASRQIGCVSNASNADALQQLLIRGGSGYVLRLCPGQVYTLDKPLLFNNTRQEISTAGYPTGAARATLVVGGDPAVNVNAIRGNRKGMDGCAIRHVQCDGNRRDGRRVPRTAGIIEMGGPTSGQVVEHVHSFDPRGWTCLHTSEGPDLNCRGMRVAHNQLGPAGFDDIMAAARPEMAGWSDGLSHACSNSLVENNYIVDATDGGIVVFGAPGGVIRNNTIVNVERQALGGIVFAQSPWRPRGNYQGLQVYQNRIVGPFATSCGDNAKRVGPNKYRALTKVGIAVGSGVTQSALQEDIKVFGMSIYDNVLTGGFSYGIAVSLARDVSVHGNRFENAKFFGTQPKRCFWNSTTIDGDGQHPHGPLPLIYYAGSTHNLRLQSDFQQAEAWYLICINAPESNANAWPYAEGMKC</sequence>
<gene>
    <name evidence="2" type="ORF">CC85DRAFT_319115</name>
</gene>
<keyword evidence="1" id="KW-0732">Signal</keyword>
<reference evidence="2 3" key="1">
    <citation type="submission" date="2015-03" db="EMBL/GenBank/DDBJ databases">
        <title>Genomics and transcriptomics of the oil-accumulating basidiomycete yeast T. oleaginosus allow insights into substrate utilization and the diverse evolutionary trajectories of mating systems in fungi.</title>
        <authorList>
            <consortium name="DOE Joint Genome Institute"/>
            <person name="Kourist R."/>
            <person name="Kracht O."/>
            <person name="Bracharz F."/>
            <person name="Lipzen A."/>
            <person name="Nolan M."/>
            <person name="Ohm R."/>
            <person name="Grigoriev I."/>
            <person name="Sun S."/>
            <person name="Heitman J."/>
            <person name="Bruck T."/>
            <person name="Nowrousian M."/>
        </authorList>
    </citation>
    <scope>NUCLEOTIDE SEQUENCE [LARGE SCALE GENOMIC DNA]</scope>
    <source>
        <strain evidence="2 3">IBC0246</strain>
    </source>
</reference>
<proteinExistence type="predicted"/>
<dbReference type="SMART" id="SM00710">
    <property type="entry name" value="PbH1"/>
    <property type="match status" value="4"/>
</dbReference>
<keyword evidence="3" id="KW-1185">Reference proteome</keyword>
<dbReference type="STRING" id="879819.A0A0J0XM22"/>
<feature type="signal peptide" evidence="1">
    <location>
        <begin position="1"/>
        <end position="15"/>
    </location>
</feature>
<name>A0A0J0XM22_9TREE</name>
<evidence type="ECO:0000313" key="2">
    <source>
        <dbReference type="EMBL" id="KLT42160.1"/>
    </source>
</evidence>